<dbReference type="AlphaFoldDB" id="A0A923M647"/>
<comment type="caution">
    <text evidence="1">The sequence shown here is derived from an EMBL/GenBank/DDBJ whole genome shotgun (WGS) entry which is preliminary data.</text>
</comment>
<evidence type="ECO:0000313" key="1">
    <source>
        <dbReference type="EMBL" id="MBC5764506.1"/>
    </source>
</evidence>
<accession>A0A923M647</accession>
<name>A0A923M647_9BURK</name>
<reference evidence="1" key="1">
    <citation type="submission" date="2020-08" db="EMBL/GenBank/DDBJ databases">
        <title>Ramlibacter sp. GTP1 16S ribosomal RNA gene genome sequencing and assembly.</title>
        <authorList>
            <person name="Kang M."/>
        </authorList>
    </citation>
    <scope>NUCLEOTIDE SEQUENCE</scope>
    <source>
        <strain evidence="1">GTP1</strain>
    </source>
</reference>
<keyword evidence="2" id="KW-1185">Reference proteome</keyword>
<evidence type="ECO:0000313" key="2">
    <source>
        <dbReference type="Proteomes" id="UP000596827"/>
    </source>
</evidence>
<gene>
    <name evidence="1" type="ORF">H8R02_08600</name>
</gene>
<dbReference type="RefSeq" id="WP_187080974.1">
    <property type="nucleotide sequence ID" value="NZ_JACORU010000002.1"/>
</dbReference>
<dbReference type="Proteomes" id="UP000596827">
    <property type="component" value="Unassembled WGS sequence"/>
</dbReference>
<organism evidence="1 2">
    <name type="scientific">Ramlibacter albus</name>
    <dbReference type="NCBI Taxonomy" id="2079448"/>
    <lineage>
        <taxon>Bacteria</taxon>
        <taxon>Pseudomonadati</taxon>
        <taxon>Pseudomonadota</taxon>
        <taxon>Betaproteobacteria</taxon>
        <taxon>Burkholderiales</taxon>
        <taxon>Comamonadaceae</taxon>
        <taxon>Ramlibacter</taxon>
    </lineage>
</organism>
<protein>
    <submittedName>
        <fullName evidence="1">Uncharacterized protein</fullName>
    </submittedName>
</protein>
<proteinExistence type="predicted"/>
<dbReference type="EMBL" id="JACORU010000002">
    <property type="protein sequence ID" value="MBC5764506.1"/>
    <property type="molecule type" value="Genomic_DNA"/>
</dbReference>
<sequence length="239" mass="24113">MLHPLLSLWRSTCRATFYDRGVDGRTLAAEQWSDMLPPLGTRRTFRHTDEAVGYLRYWAGDMSASNELGWLLKRCSPTSSVLAAPEHWVHALGGLLVSGAVAVVEESVRSARPARIVPAPAGAAAAAAAAAAATAAGASPAAAAAAAAAAASPLAALPALASVPAVPRAEDLLPALEDARIEGAEVLPELDQSLAQVNATMGQVDTAAASVAPAPDKVPGIGTAMSDAAAAAQKAIDEA</sequence>